<proteinExistence type="inferred from homology"/>
<evidence type="ECO:0000256" key="4">
    <source>
        <dbReference type="ARBA" id="ARBA00008545"/>
    </source>
</evidence>
<evidence type="ECO:0000256" key="13">
    <source>
        <dbReference type="ARBA" id="ARBA00022759"/>
    </source>
</evidence>
<dbReference type="GO" id="GO:0003723">
    <property type="term" value="F:RNA binding"/>
    <property type="evidence" value="ECO:0007669"/>
    <property type="project" value="InterPro"/>
</dbReference>
<dbReference type="GO" id="GO:0006260">
    <property type="term" value="P:DNA replication"/>
    <property type="evidence" value="ECO:0007669"/>
    <property type="project" value="UniProtKB-KW"/>
</dbReference>
<keyword evidence="17" id="KW-0190">Covalent protein-DNA linkage</keyword>
<dbReference type="PROSITE" id="PS52020">
    <property type="entry name" value="CRESS_DNA_REP"/>
    <property type="match status" value="1"/>
</dbReference>
<keyword evidence="16" id="KW-0067">ATP-binding</keyword>
<comment type="cofactor">
    <cofactor evidence="2">
        <name>Mg(2+)</name>
        <dbReference type="ChEBI" id="CHEBI:18420"/>
    </cofactor>
</comment>
<protein>
    <recommendedName>
        <fullName evidence="5">Replication-associated protein</fullName>
    </recommendedName>
    <alternativeName>
        <fullName evidence="20">ATP-dependent helicase Rep</fullName>
    </alternativeName>
    <alternativeName>
        <fullName evidence="21">RepP</fullName>
    </alternativeName>
</protein>
<dbReference type="GO" id="GO:0004519">
    <property type="term" value="F:endonuclease activity"/>
    <property type="evidence" value="ECO:0007669"/>
    <property type="project" value="UniProtKB-KW"/>
</dbReference>
<evidence type="ECO:0000259" key="23">
    <source>
        <dbReference type="PROSITE" id="PS52020"/>
    </source>
</evidence>
<dbReference type="Gene3D" id="3.40.50.300">
    <property type="entry name" value="P-loop containing nucleotide triphosphate hydrolases"/>
    <property type="match status" value="1"/>
</dbReference>
<sequence length="275" mass="31925">MAQKKGWCFTYNNYDETTLDGIFNRCEDICKFVVVGKEVCPTTGTKHLQGYCLFNERKRFTSVKEAIGGRAHIEPAKGSPQQNYDYCTKSGDYETRGTLPKGKYSTLYMVCEELKSGTPLRTIALNEPETFVRHHRGLQRFTEILGESTVREWKTEVIVYIGETGTGKSRKCAELCGSTPTYYKPRGKWWDGYTGQPNVIIDDFYGWIKYDELLRITDRYPHRVPVKFGYQQFLAKTIYITSNKPMKEWYTFDISALERRITSVTLFKKTLFNKN</sequence>
<evidence type="ECO:0000256" key="10">
    <source>
        <dbReference type="ARBA" id="ARBA00022722"/>
    </source>
</evidence>
<dbReference type="EMBL" id="PP410065">
    <property type="protein sequence ID" value="WZK92817.1"/>
    <property type="molecule type" value="Genomic_DNA"/>
</dbReference>
<feature type="domain" description="CRESS-DNA virus Rep endonuclease" evidence="23">
    <location>
        <begin position="1"/>
        <end position="104"/>
    </location>
</feature>
<evidence type="ECO:0000256" key="19">
    <source>
        <dbReference type="ARBA" id="ARBA00023268"/>
    </source>
</evidence>
<comment type="subcellular location">
    <subcellularLocation>
        <location evidence="3">Host nucleus</location>
    </subcellularLocation>
</comment>
<keyword evidence="6" id="KW-1048">Host nucleus</keyword>
<dbReference type="GO" id="GO:0042025">
    <property type="term" value="C:host cell nucleus"/>
    <property type="evidence" value="ECO:0007669"/>
    <property type="project" value="UniProtKB-SubCell"/>
</dbReference>
<evidence type="ECO:0000256" key="15">
    <source>
        <dbReference type="ARBA" id="ARBA00022806"/>
    </source>
</evidence>
<keyword evidence="8" id="KW-0548">Nucleotidyltransferase</keyword>
<evidence type="ECO:0000256" key="18">
    <source>
        <dbReference type="ARBA" id="ARBA00023125"/>
    </source>
</evidence>
<evidence type="ECO:0000256" key="12">
    <source>
        <dbReference type="ARBA" id="ARBA00022741"/>
    </source>
</evidence>
<keyword evidence="15" id="KW-0347">Helicase</keyword>
<evidence type="ECO:0000256" key="11">
    <source>
        <dbReference type="ARBA" id="ARBA00022723"/>
    </source>
</evidence>
<dbReference type="Pfam" id="PF00910">
    <property type="entry name" value="RNA_helicase"/>
    <property type="match status" value="1"/>
</dbReference>
<evidence type="ECO:0000313" key="24">
    <source>
        <dbReference type="EMBL" id="WZK92817.1"/>
    </source>
</evidence>
<comment type="cofactor">
    <cofactor evidence="1">
        <name>Mn(2+)</name>
        <dbReference type="ChEBI" id="CHEBI:29035"/>
    </cofactor>
</comment>
<evidence type="ECO:0000256" key="9">
    <source>
        <dbReference type="ARBA" id="ARBA00022705"/>
    </source>
</evidence>
<keyword evidence="7" id="KW-0808">Transferase</keyword>
<dbReference type="GO" id="GO:0005524">
    <property type="term" value="F:ATP binding"/>
    <property type="evidence" value="ECO:0007669"/>
    <property type="project" value="UniProtKB-KW"/>
</dbReference>
<keyword evidence="13" id="KW-0255">Endonuclease</keyword>
<reference evidence="24" key="2">
    <citation type="submission" date="2024-02" db="EMBL/GenBank/DDBJ databases">
        <authorList>
            <person name="Buigues J."/>
            <person name="Vinals A."/>
            <person name="Martinez-Recio R."/>
            <person name="S Monros J."/>
            <person name="Sanjuan R."/>
            <person name="Cuevas J.M."/>
        </authorList>
    </citation>
    <scope>NUCLEOTIDE SEQUENCE</scope>
    <source>
        <strain evidence="24">MAVG10</strain>
    </source>
</reference>
<dbReference type="GO" id="GO:0003677">
    <property type="term" value="F:DNA binding"/>
    <property type="evidence" value="ECO:0007669"/>
    <property type="project" value="UniProtKB-KW"/>
</dbReference>
<evidence type="ECO:0000256" key="22">
    <source>
        <dbReference type="ARBA" id="ARBA00049360"/>
    </source>
</evidence>
<evidence type="ECO:0000256" key="16">
    <source>
        <dbReference type="ARBA" id="ARBA00022840"/>
    </source>
</evidence>
<evidence type="ECO:0000256" key="7">
    <source>
        <dbReference type="ARBA" id="ARBA00022679"/>
    </source>
</evidence>
<comment type="similarity">
    <text evidence="4">Belongs to the nanoviruses/circoviruses replication-associated protein family.</text>
</comment>
<organism evidence="24">
    <name type="scientific">Myotis mistacinus feces associated cyclovirus 1</name>
    <dbReference type="NCBI Taxonomy" id="3139993"/>
    <lineage>
        <taxon>Viruses</taxon>
        <taxon>Monodnaviria</taxon>
        <taxon>Shotokuvirae</taxon>
        <taxon>Cressdnaviricota</taxon>
        <taxon>Arfiviricetes</taxon>
        <taxon>Cirlivirales</taxon>
        <taxon>Circoviridae</taxon>
        <taxon>Cyclovirus</taxon>
    </lineage>
</organism>
<evidence type="ECO:0000256" key="5">
    <source>
        <dbReference type="ARBA" id="ARBA00014531"/>
    </source>
</evidence>
<dbReference type="InterPro" id="IPR027417">
    <property type="entry name" value="P-loop_NTPase"/>
</dbReference>
<evidence type="ECO:0000256" key="17">
    <source>
        <dbReference type="ARBA" id="ARBA00023124"/>
    </source>
</evidence>
<accession>A0AAU6S520</accession>
<evidence type="ECO:0000256" key="21">
    <source>
        <dbReference type="ARBA" id="ARBA00032243"/>
    </source>
</evidence>
<name>A0AAU6S520_9CIRC</name>
<keyword evidence="10" id="KW-0540">Nuclease</keyword>
<dbReference type="GO" id="GO:0016779">
    <property type="term" value="F:nucleotidyltransferase activity"/>
    <property type="evidence" value="ECO:0007669"/>
    <property type="project" value="UniProtKB-KW"/>
</dbReference>
<keyword evidence="19" id="KW-0511">Multifunctional enzyme</keyword>
<keyword evidence="11" id="KW-0479">Metal-binding</keyword>
<dbReference type="GO" id="GO:0003724">
    <property type="term" value="F:RNA helicase activity"/>
    <property type="evidence" value="ECO:0007669"/>
    <property type="project" value="InterPro"/>
</dbReference>
<dbReference type="GO" id="GO:0046872">
    <property type="term" value="F:metal ion binding"/>
    <property type="evidence" value="ECO:0007669"/>
    <property type="project" value="UniProtKB-KW"/>
</dbReference>
<dbReference type="Pfam" id="PF02407">
    <property type="entry name" value="Viral_Rep"/>
    <property type="match status" value="1"/>
</dbReference>
<comment type="catalytic activity">
    <reaction evidence="22">
        <text>ATP + H2O = ADP + phosphate + H(+)</text>
        <dbReference type="Rhea" id="RHEA:13065"/>
        <dbReference type="ChEBI" id="CHEBI:15377"/>
        <dbReference type="ChEBI" id="CHEBI:15378"/>
        <dbReference type="ChEBI" id="CHEBI:30616"/>
        <dbReference type="ChEBI" id="CHEBI:43474"/>
        <dbReference type="ChEBI" id="CHEBI:456216"/>
    </reaction>
</comment>
<dbReference type="InterPro" id="IPR049912">
    <property type="entry name" value="CRESS_DNA_REP"/>
</dbReference>
<dbReference type="GO" id="GO:0016787">
    <property type="term" value="F:hydrolase activity"/>
    <property type="evidence" value="ECO:0007669"/>
    <property type="project" value="UniProtKB-KW"/>
</dbReference>
<evidence type="ECO:0000256" key="1">
    <source>
        <dbReference type="ARBA" id="ARBA00001936"/>
    </source>
</evidence>
<dbReference type="Gene3D" id="3.40.1310.20">
    <property type="match status" value="1"/>
</dbReference>
<keyword evidence="14" id="KW-0378">Hydrolase</keyword>
<dbReference type="InterPro" id="IPR000605">
    <property type="entry name" value="Helicase_SF3_ssDNA/RNA_vir"/>
</dbReference>
<evidence type="ECO:0000256" key="2">
    <source>
        <dbReference type="ARBA" id="ARBA00001946"/>
    </source>
</evidence>
<dbReference type="SUPFAM" id="SSF52540">
    <property type="entry name" value="P-loop containing nucleoside triphosphate hydrolases"/>
    <property type="match status" value="1"/>
</dbReference>
<evidence type="ECO:0000256" key="8">
    <source>
        <dbReference type="ARBA" id="ARBA00022695"/>
    </source>
</evidence>
<keyword evidence="12" id="KW-0547">Nucleotide-binding</keyword>
<keyword evidence="9" id="KW-0235">DNA replication</keyword>
<evidence type="ECO:0000256" key="14">
    <source>
        <dbReference type="ARBA" id="ARBA00022801"/>
    </source>
</evidence>
<keyword evidence="18" id="KW-0238">DNA-binding</keyword>
<evidence type="ECO:0000256" key="20">
    <source>
        <dbReference type="ARBA" id="ARBA00030754"/>
    </source>
</evidence>
<evidence type="ECO:0000256" key="6">
    <source>
        <dbReference type="ARBA" id="ARBA00022562"/>
    </source>
</evidence>
<evidence type="ECO:0000256" key="3">
    <source>
        <dbReference type="ARBA" id="ARBA00004147"/>
    </source>
</evidence>
<reference evidence="24" key="1">
    <citation type="journal article" date="2024" name="Microbiol. Spectr.">
        <title>Full-genome sequencing of dozens of new DNA viruses found in Spanish bat feces.</title>
        <authorList>
            <person name="Buigues J."/>
            <person name="Vinals A."/>
            <person name="Martinez-Recio R."/>
            <person name="Monros J.S."/>
            <person name="Sanjuan R."/>
            <person name="Cuevas J.M."/>
        </authorList>
    </citation>
    <scope>NUCLEOTIDE SEQUENCE</scope>
    <source>
        <strain evidence="24">MAVG10</strain>
    </source>
</reference>